<protein>
    <submittedName>
        <fullName evidence="8">L-lactate dehydrogenase</fullName>
    </submittedName>
</protein>
<dbReference type="Pfam" id="PF02866">
    <property type="entry name" value="Ldh_1_C"/>
    <property type="match status" value="1"/>
</dbReference>
<dbReference type="GO" id="GO:0004459">
    <property type="term" value="F:L-lactate dehydrogenase (NAD+) activity"/>
    <property type="evidence" value="ECO:0007669"/>
    <property type="project" value="InterPro"/>
</dbReference>
<dbReference type="PANTHER" id="PTHR43128">
    <property type="entry name" value="L-2-HYDROXYCARBOXYLATE DEHYDROGENASE (NAD(P)(+))"/>
    <property type="match status" value="1"/>
</dbReference>
<dbReference type="InterPro" id="IPR022383">
    <property type="entry name" value="Lactate/malate_DH_C"/>
</dbReference>
<feature type="domain" description="Lactate/malate dehydrogenase N-terminal" evidence="6">
    <location>
        <begin position="3"/>
        <end position="143"/>
    </location>
</feature>
<feature type="binding site" evidence="4">
    <location>
        <begin position="8"/>
        <end position="13"/>
    </location>
    <ligand>
        <name>NAD(+)</name>
        <dbReference type="ChEBI" id="CHEBI:57540"/>
    </ligand>
</feature>
<proteinExistence type="inferred from homology"/>
<evidence type="ECO:0000259" key="7">
    <source>
        <dbReference type="Pfam" id="PF02866"/>
    </source>
</evidence>
<evidence type="ECO:0000256" key="4">
    <source>
        <dbReference type="PIRSR" id="PIRSR000102-3"/>
    </source>
</evidence>
<dbReference type="PRINTS" id="PR00086">
    <property type="entry name" value="LLDHDRGNASE"/>
</dbReference>
<dbReference type="EMBL" id="BJCC01000053">
    <property type="protein sequence ID" value="GCF95924.1"/>
    <property type="molecule type" value="Genomic_DNA"/>
</dbReference>
<comment type="similarity">
    <text evidence="1">Belongs to the LDH/MDH superfamily. LDH family.</text>
</comment>
<organism evidence="8 9">
    <name type="scientific">Enterococcus florum</name>
    <dbReference type="NCBI Taxonomy" id="2480627"/>
    <lineage>
        <taxon>Bacteria</taxon>
        <taxon>Bacillati</taxon>
        <taxon>Bacillota</taxon>
        <taxon>Bacilli</taxon>
        <taxon>Lactobacillales</taxon>
        <taxon>Enterococcaceae</taxon>
        <taxon>Enterococcus</taxon>
    </lineage>
</organism>
<dbReference type="InterPro" id="IPR001557">
    <property type="entry name" value="L-lactate/malate_DH"/>
</dbReference>
<dbReference type="PIRSF" id="PIRSF000102">
    <property type="entry name" value="Lac_mal_DH"/>
    <property type="match status" value="1"/>
</dbReference>
<keyword evidence="4" id="KW-0520">NAD</keyword>
<evidence type="ECO:0000256" key="3">
    <source>
        <dbReference type="PIRSR" id="PIRSR000102-1"/>
    </source>
</evidence>
<gene>
    <name evidence="8" type="ORF">NRIC_38150</name>
</gene>
<feature type="binding site" evidence="4">
    <location>
        <begin position="119"/>
        <end position="121"/>
    </location>
    <ligand>
        <name>NAD(+)</name>
        <dbReference type="ChEBI" id="CHEBI:57540"/>
    </ligand>
</feature>
<evidence type="ECO:0000313" key="8">
    <source>
        <dbReference type="EMBL" id="GCF95924.1"/>
    </source>
</evidence>
<dbReference type="OrthoDB" id="9802969at2"/>
<dbReference type="Proteomes" id="UP000290567">
    <property type="component" value="Unassembled WGS sequence"/>
</dbReference>
<dbReference type="CDD" id="cd05291">
    <property type="entry name" value="HicDH_like"/>
    <property type="match status" value="1"/>
</dbReference>
<evidence type="ECO:0000256" key="1">
    <source>
        <dbReference type="ARBA" id="ARBA00006054"/>
    </source>
</evidence>
<evidence type="ECO:0000259" key="6">
    <source>
        <dbReference type="Pfam" id="PF00056"/>
    </source>
</evidence>
<dbReference type="PROSITE" id="PS00064">
    <property type="entry name" value="L_LDH"/>
    <property type="match status" value="1"/>
</dbReference>
<dbReference type="Gene3D" id="3.90.110.10">
    <property type="entry name" value="Lactate dehydrogenase/glycoside hydrolase, family 4, C-terminal"/>
    <property type="match status" value="1"/>
</dbReference>
<dbReference type="SUPFAM" id="SSF56327">
    <property type="entry name" value="LDH C-terminal domain-like"/>
    <property type="match status" value="1"/>
</dbReference>
<dbReference type="AlphaFoldDB" id="A0A4P5PGL9"/>
<dbReference type="SUPFAM" id="SSF51735">
    <property type="entry name" value="NAD(P)-binding Rossmann-fold domains"/>
    <property type="match status" value="1"/>
</dbReference>
<dbReference type="InterPro" id="IPR036291">
    <property type="entry name" value="NAD(P)-bd_dom_sf"/>
</dbReference>
<dbReference type="Pfam" id="PF00056">
    <property type="entry name" value="Ldh_1_N"/>
    <property type="match status" value="1"/>
</dbReference>
<comment type="caution">
    <text evidence="8">The sequence shown here is derived from an EMBL/GenBank/DDBJ whole genome shotgun (WGS) entry which is preliminary data.</text>
</comment>
<dbReference type="InterPro" id="IPR018177">
    <property type="entry name" value="L-lactate_DH_AS"/>
</dbReference>
<dbReference type="GO" id="GO:0006089">
    <property type="term" value="P:lactate metabolic process"/>
    <property type="evidence" value="ECO:0007669"/>
    <property type="project" value="TreeGrafter"/>
</dbReference>
<feature type="active site" description="Proton acceptor" evidence="3">
    <location>
        <position position="176"/>
    </location>
</feature>
<sequence length="302" mass="33324">MKKVAIIGVGHVGSTLAYTLISRNIVDELILFDTKEEQLLSEYNDLFDGQVDRDNYVKLIKPTIEELADTDVIVFSAGDISIFRNNADRFAELELTNGIVKEWAPKIKASGFKGILVNITNPCDAVTQRLQELTGFPKERVFGTGTTLDSARMKHAVSEKFNVHPSSVEGYVLGEHGDSQFVAWSSVRIGGIPITEMLSEKELDDLESVARDGGWITMKGKGYTSFGIANQGALVVEAVLNNNQRILPVSSFDTAAQCYVGHPAQVSCDGIVKDFQLELTESEQQKWKKTIDTIKYMHSTAN</sequence>
<keyword evidence="9" id="KW-1185">Reference proteome</keyword>
<evidence type="ECO:0000256" key="2">
    <source>
        <dbReference type="ARBA" id="ARBA00023002"/>
    </source>
</evidence>
<dbReference type="Gene3D" id="3.40.50.720">
    <property type="entry name" value="NAD(P)-binding Rossmann-like Domain"/>
    <property type="match status" value="1"/>
</dbReference>
<feature type="binding site" evidence="4">
    <location>
        <position position="33"/>
    </location>
    <ligand>
        <name>NAD(+)</name>
        <dbReference type="ChEBI" id="CHEBI:57540"/>
    </ligand>
</feature>
<dbReference type="RefSeq" id="WP_146624290.1">
    <property type="nucleotide sequence ID" value="NZ_BJCC01000053.1"/>
</dbReference>
<dbReference type="PANTHER" id="PTHR43128:SF31">
    <property type="entry name" value="L-LACTATE DEHYDROGENASE"/>
    <property type="match status" value="1"/>
</dbReference>
<evidence type="ECO:0000313" key="9">
    <source>
        <dbReference type="Proteomes" id="UP000290567"/>
    </source>
</evidence>
<dbReference type="InterPro" id="IPR001236">
    <property type="entry name" value="Lactate/malate_DH_N"/>
</dbReference>
<feature type="domain" description="Lactate/malate dehydrogenase C-terminal" evidence="7">
    <location>
        <begin position="146"/>
        <end position="295"/>
    </location>
</feature>
<name>A0A4P5PGL9_9ENTE</name>
<reference evidence="9" key="1">
    <citation type="submission" date="2019-02" db="EMBL/GenBank/DDBJ databases">
        <title>Draft genome sequence of Enterococcus sp. Gos25-1.</title>
        <authorList>
            <person name="Tanaka N."/>
            <person name="Shiwa Y."/>
            <person name="Fujita N."/>
        </authorList>
    </citation>
    <scope>NUCLEOTIDE SEQUENCE [LARGE SCALE GENOMIC DNA]</scope>
    <source>
        <strain evidence="9">Gos25-1</strain>
    </source>
</reference>
<feature type="binding site" evidence="4">
    <location>
        <position position="97"/>
    </location>
    <ligand>
        <name>NAD(+)</name>
        <dbReference type="ChEBI" id="CHEBI:57540"/>
    </ligand>
</feature>
<accession>A0A4P5PGL9</accession>
<evidence type="ECO:0000256" key="5">
    <source>
        <dbReference type="RuleBase" id="RU003369"/>
    </source>
</evidence>
<keyword evidence="2 5" id="KW-0560">Oxidoreductase</keyword>
<dbReference type="InterPro" id="IPR015955">
    <property type="entry name" value="Lactate_DH/Glyco_Ohase_4_C"/>
</dbReference>